<dbReference type="InterPro" id="IPR007403">
    <property type="entry name" value="DUF456"/>
</dbReference>
<feature type="transmembrane region" description="Helical" evidence="1">
    <location>
        <begin position="132"/>
        <end position="158"/>
    </location>
</feature>
<protein>
    <submittedName>
        <fullName evidence="2">DUF456 domain-containing protein</fullName>
    </submittedName>
</protein>
<keyword evidence="1" id="KW-1133">Transmembrane helix</keyword>
<feature type="transmembrane region" description="Helical" evidence="1">
    <location>
        <begin position="46"/>
        <end position="67"/>
    </location>
</feature>
<name>A0ABS5TDR6_9ACTN</name>
<gene>
    <name evidence="2" type="ORF">KIH74_09815</name>
</gene>
<organism evidence="2 3">
    <name type="scientific">Kineosporia corallincola</name>
    <dbReference type="NCBI Taxonomy" id="2835133"/>
    <lineage>
        <taxon>Bacteria</taxon>
        <taxon>Bacillati</taxon>
        <taxon>Actinomycetota</taxon>
        <taxon>Actinomycetes</taxon>
        <taxon>Kineosporiales</taxon>
        <taxon>Kineosporiaceae</taxon>
        <taxon>Kineosporia</taxon>
    </lineage>
</organism>
<comment type="caution">
    <text evidence="2">The sequence shown here is derived from an EMBL/GenBank/DDBJ whole genome shotgun (WGS) entry which is preliminary data.</text>
</comment>
<dbReference type="EMBL" id="JAHBAY010000003">
    <property type="protein sequence ID" value="MBT0769216.1"/>
    <property type="molecule type" value="Genomic_DNA"/>
</dbReference>
<evidence type="ECO:0000313" key="2">
    <source>
        <dbReference type="EMBL" id="MBT0769216.1"/>
    </source>
</evidence>
<proteinExistence type="predicted"/>
<sequence length="159" mass="15773">MSTATLLAAVLIAFGLLGVVVPVLPGLVLVAGGVLVWALAEGSATGWTVFGVAVAVLVLGTVVKYALPGRRLKEGGVPGITLAAGVLLGVFGFFVIPVIGLPIGFVLGVYAAELLRLGGHAGAWPSTVQAVKAVGLSMLIELAAGLIATAVWIAGLILA</sequence>
<dbReference type="Pfam" id="PF04306">
    <property type="entry name" value="DUF456"/>
    <property type="match status" value="1"/>
</dbReference>
<keyword evidence="1" id="KW-0812">Transmembrane</keyword>
<dbReference type="Proteomes" id="UP001197247">
    <property type="component" value="Unassembled WGS sequence"/>
</dbReference>
<reference evidence="2 3" key="1">
    <citation type="submission" date="2021-05" db="EMBL/GenBank/DDBJ databases">
        <title>Kineosporia and Streptomyces sp. nov. two new marine actinobacteria isolated from Coral.</title>
        <authorList>
            <person name="Buangrab K."/>
            <person name="Sutthacheep M."/>
            <person name="Yeemin T."/>
            <person name="Harunari E."/>
            <person name="Igarashi Y."/>
            <person name="Kanchanasin P."/>
            <person name="Tanasupawat S."/>
            <person name="Phongsopitanun W."/>
        </authorList>
    </citation>
    <scope>NUCLEOTIDE SEQUENCE [LARGE SCALE GENOMIC DNA]</scope>
    <source>
        <strain evidence="2 3">J2-2</strain>
    </source>
</reference>
<dbReference type="RefSeq" id="WP_214155495.1">
    <property type="nucleotide sequence ID" value="NZ_JAHBAY010000003.1"/>
</dbReference>
<feature type="transmembrane region" description="Helical" evidence="1">
    <location>
        <begin position="7"/>
        <end position="40"/>
    </location>
</feature>
<evidence type="ECO:0000313" key="3">
    <source>
        <dbReference type="Proteomes" id="UP001197247"/>
    </source>
</evidence>
<accession>A0ABS5TDR6</accession>
<evidence type="ECO:0000256" key="1">
    <source>
        <dbReference type="SAM" id="Phobius"/>
    </source>
</evidence>
<feature type="transmembrane region" description="Helical" evidence="1">
    <location>
        <begin position="79"/>
        <end position="112"/>
    </location>
</feature>
<keyword evidence="1" id="KW-0472">Membrane</keyword>
<keyword evidence="3" id="KW-1185">Reference proteome</keyword>